<organism evidence="3 4">
    <name type="scientific">Neolentinus lepideus HHB14362 ss-1</name>
    <dbReference type="NCBI Taxonomy" id="1314782"/>
    <lineage>
        <taxon>Eukaryota</taxon>
        <taxon>Fungi</taxon>
        <taxon>Dikarya</taxon>
        <taxon>Basidiomycota</taxon>
        <taxon>Agaricomycotina</taxon>
        <taxon>Agaricomycetes</taxon>
        <taxon>Gloeophyllales</taxon>
        <taxon>Gloeophyllaceae</taxon>
        <taxon>Neolentinus</taxon>
    </lineage>
</organism>
<dbReference type="Proteomes" id="UP000076761">
    <property type="component" value="Unassembled WGS sequence"/>
</dbReference>
<keyword evidence="1" id="KW-1133">Transmembrane helix</keyword>
<feature type="chain" id="PRO_5007867396" evidence="2">
    <location>
        <begin position="17"/>
        <end position="299"/>
    </location>
</feature>
<evidence type="ECO:0000313" key="3">
    <source>
        <dbReference type="EMBL" id="KZT27564.1"/>
    </source>
</evidence>
<evidence type="ECO:0000256" key="1">
    <source>
        <dbReference type="SAM" id="Phobius"/>
    </source>
</evidence>
<keyword evidence="4" id="KW-1185">Reference proteome</keyword>
<evidence type="ECO:0000256" key="2">
    <source>
        <dbReference type="SAM" id="SignalP"/>
    </source>
</evidence>
<reference evidence="3 4" key="1">
    <citation type="journal article" date="2016" name="Mol. Biol. Evol.">
        <title>Comparative Genomics of Early-Diverging Mushroom-Forming Fungi Provides Insights into the Origins of Lignocellulose Decay Capabilities.</title>
        <authorList>
            <person name="Nagy L.G."/>
            <person name="Riley R."/>
            <person name="Tritt A."/>
            <person name="Adam C."/>
            <person name="Daum C."/>
            <person name="Floudas D."/>
            <person name="Sun H."/>
            <person name="Yadav J.S."/>
            <person name="Pangilinan J."/>
            <person name="Larsson K.H."/>
            <person name="Matsuura K."/>
            <person name="Barry K."/>
            <person name="Labutti K."/>
            <person name="Kuo R."/>
            <person name="Ohm R.A."/>
            <person name="Bhattacharya S.S."/>
            <person name="Shirouzu T."/>
            <person name="Yoshinaga Y."/>
            <person name="Martin F.M."/>
            <person name="Grigoriev I.V."/>
            <person name="Hibbett D.S."/>
        </authorList>
    </citation>
    <scope>NUCLEOTIDE SEQUENCE [LARGE SCALE GENOMIC DNA]</scope>
    <source>
        <strain evidence="3 4">HHB14362 ss-1</strain>
    </source>
</reference>
<keyword evidence="1" id="KW-0472">Membrane</keyword>
<gene>
    <name evidence="3" type="ORF">NEOLEDRAFT_96377</name>
</gene>
<name>A0A165U2X7_9AGAM</name>
<evidence type="ECO:0000313" key="4">
    <source>
        <dbReference type="Proteomes" id="UP000076761"/>
    </source>
</evidence>
<dbReference type="AlphaFoldDB" id="A0A165U2X7"/>
<keyword evidence="1" id="KW-0812">Transmembrane</keyword>
<keyword evidence="2" id="KW-0732">Signal</keyword>
<sequence length="299" mass="32674">MSLLLPAATLLHTALALRTPSLDSVVLLSPRLPPEILNEIHSALLASLAASLAASTTAALKDYQRRVKASLCKDCRDYNETIYGPDIWKWDGYKGPCLCRAQQAVWRTAHRRSPWDFIRKFLAPREAPRHTSRRVVPQEDVPVFASRDAWLADHLSRHALCHGCASIWDAVDLALRPYGCRVAPATHTTVAIVADSQDPHDWALRRVVHDLMLSEALPIAPSIRYSECTPSRSALAPRKSFAPAPATVLVGAPRVPGGMHTSTLIPIPYMVACGRALLLLLLALLLSLLLAAAIPLLPN</sequence>
<dbReference type="EMBL" id="KV425561">
    <property type="protein sequence ID" value="KZT27564.1"/>
    <property type="molecule type" value="Genomic_DNA"/>
</dbReference>
<dbReference type="InParanoid" id="A0A165U2X7"/>
<accession>A0A165U2X7</accession>
<dbReference type="OrthoDB" id="3249986at2759"/>
<proteinExistence type="predicted"/>
<protein>
    <submittedName>
        <fullName evidence="3">Uncharacterized protein</fullName>
    </submittedName>
</protein>
<feature type="transmembrane region" description="Helical" evidence="1">
    <location>
        <begin position="276"/>
        <end position="297"/>
    </location>
</feature>
<feature type="signal peptide" evidence="2">
    <location>
        <begin position="1"/>
        <end position="16"/>
    </location>
</feature>